<gene>
    <name evidence="3" type="ORF">LUZ63_001254</name>
</gene>
<accession>A0A9Q0HXD9</accession>
<proteinExistence type="predicted"/>
<dbReference type="PANTHER" id="PTHR23272">
    <property type="entry name" value="BED FINGER-RELATED"/>
    <property type="match status" value="1"/>
</dbReference>
<dbReference type="InterPro" id="IPR008906">
    <property type="entry name" value="HATC_C_dom"/>
</dbReference>
<dbReference type="EMBL" id="JAMQYH010000001">
    <property type="protein sequence ID" value="KAJ1701475.1"/>
    <property type="molecule type" value="Genomic_DNA"/>
</dbReference>
<dbReference type="Pfam" id="PF05699">
    <property type="entry name" value="Dimer_Tnp_hAT"/>
    <property type="match status" value="1"/>
</dbReference>
<dbReference type="GO" id="GO:0046983">
    <property type="term" value="F:protein dimerization activity"/>
    <property type="evidence" value="ECO:0007669"/>
    <property type="project" value="InterPro"/>
</dbReference>
<dbReference type="SUPFAM" id="SSF53098">
    <property type="entry name" value="Ribonuclease H-like"/>
    <property type="match status" value="1"/>
</dbReference>
<dbReference type="PANTHER" id="PTHR23272:SF184">
    <property type="entry name" value="OS03G0311250 PROTEIN"/>
    <property type="match status" value="1"/>
</dbReference>
<evidence type="ECO:0000259" key="2">
    <source>
        <dbReference type="Pfam" id="PF05699"/>
    </source>
</evidence>
<keyword evidence="4" id="KW-1185">Reference proteome</keyword>
<feature type="compositionally biased region" description="Polar residues" evidence="1">
    <location>
        <begin position="170"/>
        <end position="186"/>
    </location>
</feature>
<reference evidence="3" key="1">
    <citation type="journal article" date="2022" name="Cell">
        <title>Repeat-based holocentromeres influence genome architecture and karyotype evolution.</title>
        <authorList>
            <person name="Hofstatter P.G."/>
            <person name="Thangavel G."/>
            <person name="Lux T."/>
            <person name="Neumann P."/>
            <person name="Vondrak T."/>
            <person name="Novak P."/>
            <person name="Zhang M."/>
            <person name="Costa L."/>
            <person name="Castellani M."/>
            <person name="Scott A."/>
            <person name="Toegelov H."/>
            <person name="Fuchs J."/>
            <person name="Mata-Sucre Y."/>
            <person name="Dias Y."/>
            <person name="Vanzela A.L.L."/>
            <person name="Huettel B."/>
            <person name="Almeida C.C.S."/>
            <person name="Simkova H."/>
            <person name="Souza G."/>
            <person name="Pedrosa-Harand A."/>
            <person name="Macas J."/>
            <person name="Mayer K.F.X."/>
            <person name="Houben A."/>
            <person name="Marques A."/>
        </authorList>
    </citation>
    <scope>NUCLEOTIDE SEQUENCE</scope>
    <source>
        <strain evidence="3">RhyBre1mFocal</strain>
    </source>
</reference>
<comment type="caution">
    <text evidence="3">The sequence shown here is derived from an EMBL/GenBank/DDBJ whole genome shotgun (WGS) entry which is preliminary data.</text>
</comment>
<feature type="region of interest" description="Disordered" evidence="1">
    <location>
        <begin position="168"/>
        <end position="214"/>
    </location>
</feature>
<name>A0A9Q0HXD9_9POAL</name>
<feature type="domain" description="HAT C-terminal dimerisation" evidence="2">
    <location>
        <begin position="80"/>
        <end position="161"/>
    </location>
</feature>
<dbReference type="OrthoDB" id="1301613at2759"/>
<organism evidence="3 4">
    <name type="scientific">Rhynchospora breviuscula</name>
    <dbReference type="NCBI Taxonomy" id="2022672"/>
    <lineage>
        <taxon>Eukaryota</taxon>
        <taxon>Viridiplantae</taxon>
        <taxon>Streptophyta</taxon>
        <taxon>Embryophyta</taxon>
        <taxon>Tracheophyta</taxon>
        <taxon>Spermatophyta</taxon>
        <taxon>Magnoliopsida</taxon>
        <taxon>Liliopsida</taxon>
        <taxon>Poales</taxon>
        <taxon>Cyperaceae</taxon>
        <taxon>Cyperoideae</taxon>
        <taxon>Rhynchosporeae</taxon>
        <taxon>Rhynchospora</taxon>
    </lineage>
</organism>
<evidence type="ECO:0000256" key="1">
    <source>
        <dbReference type="SAM" id="MobiDB-lite"/>
    </source>
</evidence>
<evidence type="ECO:0000313" key="3">
    <source>
        <dbReference type="EMBL" id="KAJ1701475.1"/>
    </source>
</evidence>
<dbReference type="Proteomes" id="UP001151287">
    <property type="component" value="Unassembled WGS sequence"/>
</dbReference>
<dbReference type="AlphaFoldDB" id="A0A9Q0HXD9"/>
<protein>
    <recommendedName>
        <fullName evidence="2">HAT C-terminal dimerisation domain-containing protein</fullName>
    </recommendedName>
</protein>
<dbReference type="InterPro" id="IPR012337">
    <property type="entry name" value="RNaseH-like_sf"/>
</dbReference>
<evidence type="ECO:0000313" key="4">
    <source>
        <dbReference type="Proteomes" id="UP001151287"/>
    </source>
</evidence>
<sequence length="214" mass="23943">MGLETGDESEYVKAKFKEMYNIYEAKYRAGHGRHPTLSQAARSSSSSSGSGFKTNLMKALKRKGASCSTTVSSEADNEIDIYVASPFPKSQAENFDILDYWKRHEPMWPILASMAHDIFAVPVSTVASESAFSLCNRVLTDDRNRLGNKTFEMLVCLKDWFDADSRLQEPSDTLDNSDYATSQPGQSDREDFRSGPVEGTVTADRDDYDAEWDD</sequence>